<dbReference type="PANTHER" id="PTHR10242:SF2">
    <property type="entry name" value="N-GLYCOSYLASE_DNA LYASE"/>
    <property type="match status" value="1"/>
</dbReference>
<comment type="caution">
    <text evidence="15">The sequence shown here is derived from an EMBL/GenBank/DDBJ whole genome shotgun (WGS) entry which is preliminary data.</text>
</comment>
<evidence type="ECO:0000256" key="4">
    <source>
        <dbReference type="ARBA" id="ARBA00022763"/>
    </source>
</evidence>
<protein>
    <recommendedName>
        <fullName evidence="13">N-glycosylase/DNA lyase</fullName>
        <ecNumber evidence="3">4.2.99.18</ecNumber>
    </recommendedName>
</protein>
<evidence type="ECO:0000256" key="13">
    <source>
        <dbReference type="ARBA" id="ARBA00073127"/>
    </source>
</evidence>
<dbReference type="GO" id="GO:0005634">
    <property type="term" value="C:nucleus"/>
    <property type="evidence" value="ECO:0007669"/>
    <property type="project" value="UniProtKB-SubCell"/>
</dbReference>
<dbReference type="PANTHER" id="PTHR10242">
    <property type="entry name" value="8-OXOGUANINE DNA GLYCOSYLASE"/>
    <property type="match status" value="1"/>
</dbReference>
<keyword evidence="4" id="KW-0227">DNA damage</keyword>
<dbReference type="Pfam" id="PF07934">
    <property type="entry name" value="OGG_N"/>
    <property type="match status" value="1"/>
</dbReference>
<dbReference type="SUPFAM" id="SSF55945">
    <property type="entry name" value="TATA-box binding protein-like"/>
    <property type="match status" value="1"/>
</dbReference>
<dbReference type="GO" id="GO:0006285">
    <property type="term" value="P:base-excision repair, AP site formation"/>
    <property type="evidence" value="ECO:0007669"/>
    <property type="project" value="TreeGrafter"/>
</dbReference>
<keyword evidence="6" id="KW-0234">DNA repair</keyword>
<dbReference type="EC" id="4.2.99.18" evidence="3"/>
<keyword evidence="10" id="KW-0326">Glycosidase</keyword>
<keyword evidence="5" id="KW-0378">Hydrolase</keyword>
<dbReference type="Gene3D" id="1.10.1670.10">
    <property type="entry name" value="Helix-hairpin-Helix base-excision DNA repair enzymes (C-terminal)"/>
    <property type="match status" value="1"/>
</dbReference>
<evidence type="ECO:0000256" key="1">
    <source>
        <dbReference type="ARBA" id="ARBA00004123"/>
    </source>
</evidence>
<dbReference type="GO" id="GO:0006289">
    <property type="term" value="P:nucleotide-excision repair"/>
    <property type="evidence" value="ECO:0007669"/>
    <property type="project" value="InterPro"/>
</dbReference>
<dbReference type="Gene3D" id="3.30.310.40">
    <property type="match status" value="1"/>
</dbReference>
<evidence type="ECO:0000256" key="7">
    <source>
        <dbReference type="ARBA" id="ARBA00023239"/>
    </source>
</evidence>
<sequence length="286" mass="33043">MEQSQHRSRFCEAENREWFEIESNNWRGVLGEEIWSLTQDEKYLYCEVVHKNENTQTNAFVSSLKEKIRKYFRLDVSLADLYKSWSQADPLFQNVSKSFPGVRILDQDPVENVFSFICSSNNNIKRITNLVNHLCNEFGVVIGTLDDTEFYTFPPVDNLLRNGVQEKLRHLGFGYRAKYIEMSANVIHEKGGVDWLNHLRELSYEEAHSQILELPGVGSKVADCICLMSLNHLQSVPVDTHVFQIASREYLPHLKGKKSLTTKIYNEISGHFRKLFGSYAGWAHSC</sequence>
<evidence type="ECO:0000256" key="9">
    <source>
        <dbReference type="ARBA" id="ARBA00023268"/>
    </source>
</evidence>
<comment type="function">
    <text evidence="11">DNA repair enzyme that incises DNA at 8-oxoG residues. Excises 7,8-dihydro-8-oxoguanine and 2,6-diamino-4-hydroxy-5-N-methylformamidopyrimidine (FAPY) from damaged DNA. Has a beta-lyase activity that nicks DNA 3' to the lesion.</text>
</comment>
<dbReference type="GO" id="GO:0034039">
    <property type="term" value="F:8-oxo-7,8-dihydroguanine DNA N-glycosylase activity"/>
    <property type="evidence" value="ECO:0007669"/>
    <property type="project" value="TreeGrafter"/>
</dbReference>
<accession>A0A5N5TBH4</accession>
<dbReference type="InterPro" id="IPR011257">
    <property type="entry name" value="DNA_glycosylase"/>
</dbReference>
<proteinExistence type="inferred from homology"/>
<dbReference type="Gene3D" id="1.10.340.30">
    <property type="entry name" value="Hypothetical protein, domain 2"/>
    <property type="match status" value="1"/>
</dbReference>
<evidence type="ECO:0000259" key="14">
    <source>
        <dbReference type="SMART" id="SM00478"/>
    </source>
</evidence>
<dbReference type="InterPro" id="IPR023170">
    <property type="entry name" value="HhH_base_excis_C"/>
</dbReference>
<evidence type="ECO:0000313" key="15">
    <source>
        <dbReference type="EMBL" id="KAB7503418.1"/>
    </source>
</evidence>
<keyword evidence="8" id="KW-0539">Nucleus</keyword>
<comment type="subcellular location">
    <subcellularLocation>
        <location evidence="1">Nucleus</location>
    </subcellularLocation>
</comment>
<keyword evidence="16" id="KW-1185">Reference proteome</keyword>
<evidence type="ECO:0000256" key="8">
    <source>
        <dbReference type="ARBA" id="ARBA00023242"/>
    </source>
</evidence>
<comment type="catalytic activity">
    <reaction evidence="12">
        <text>2'-deoxyribonucleotide-(2'-deoxyribose 5'-phosphate)-2'-deoxyribonucleotide-DNA = a 3'-end 2'-deoxyribonucleotide-(2,3-dehydro-2,3-deoxyribose 5'-phosphate)-DNA + a 5'-end 5'-phospho-2'-deoxyribonucleoside-DNA + H(+)</text>
        <dbReference type="Rhea" id="RHEA:66592"/>
        <dbReference type="Rhea" id="RHEA-COMP:13180"/>
        <dbReference type="Rhea" id="RHEA-COMP:16897"/>
        <dbReference type="Rhea" id="RHEA-COMP:17067"/>
        <dbReference type="ChEBI" id="CHEBI:15378"/>
        <dbReference type="ChEBI" id="CHEBI:136412"/>
        <dbReference type="ChEBI" id="CHEBI:157695"/>
        <dbReference type="ChEBI" id="CHEBI:167181"/>
        <dbReference type="EC" id="4.2.99.18"/>
    </reaction>
</comment>
<dbReference type="EMBL" id="SEYY01005205">
    <property type="protein sequence ID" value="KAB7503418.1"/>
    <property type="molecule type" value="Genomic_DNA"/>
</dbReference>
<dbReference type="SUPFAM" id="SSF48150">
    <property type="entry name" value="DNA-glycosylase"/>
    <property type="match status" value="1"/>
</dbReference>
<evidence type="ECO:0000256" key="5">
    <source>
        <dbReference type="ARBA" id="ARBA00022801"/>
    </source>
</evidence>
<name>A0A5N5TBH4_9CRUS</name>
<dbReference type="FunFam" id="1.10.1670.10:FF:000005">
    <property type="entry name" value="N-glycosylase/DNA lyase OGG1"/>
    <property type="match status" value="1"/>
</dbReference>
<evidence type="ECO:0000313" key="16">
    <source>
        <dbReference type="Proteomes" id="UP000326759"/>
    </source>
</evidence>
<dbReference type="OrthoDB" id="238681at2759"/>
<evidence type="ECO:0000256" key="11">
    <source>
        <dbReference type="ARBA" id="ARBA00025652"/>
    </source>
</evidence>
<evidence type="ECO:0000256" key="3">
    <source>
        <dbReference type="ARBA" id="ARBA00012720"/>
    </source>
</evidence>
<dbReference type="GO" id="GO:0003684">
    <property type="term" value="F:damaged DNA binding"/>
    <property type="evidence" value="ECO:0007669"/>
    <property type="project" value="InterPro"/>
</dbReference>
<dbReference type="AlphaFoldDB" id="A0A5N5TBH4"/>
<evidence type="ECO:0000256" key="10">
    <source>
        <dbReference type="ARBA" id="ARBA00023295"/>
    </source>
</evidence>
<comment type="similarity">
    <text evidence="2">Belongs to the type-1 OGG1 family.</text>
</comment>
<evidence type="ECO:0000256" key="2">
    <source>
        <dbReference type="ARBA" id="ARBA00010679"/>
    </source>
</evidence>
<keyword evidence="9" id="KW-0511">Multifunctional enzyme</keyword>
<dbReference type="SMART" id="SM00478">
    <property type="entry name" value="ENDO3c"/>
    <property type="match status" value="1"/>
</dbReference>
<keyword evidence="7 15" id="KW-0456">Lyase</keyword>
<dbReference type="InterPro" id="IPR003265">
    <property type="entry name" value="HhH-GPD_domain"/>
</dbReference>
<gene>
    <name evidence="15" type="primary">OGG1</name>
    <name evidence="15" type="ORF">Anas_04861</name>
</gene>
<evidence type="ECO:0000256" key="6">
    <source>
        <dbReference type="ARBA" id="ARBA00023204"/>
    </source>
</evidence>
<dbReference type="CDD" id="cd00056">
    <property type="entry name" value="ENDO3c"/>
    <property type="match status" value="1"/>
</dbReference>
<dbReference type="InterPro" id="IPR012904">
    <property type="entry name" value="OGG_N"/>
</dbReference>
<reference evidence="15 16" key="1">
    <citation type="journal article" date="2019" name="PLoS Biol.">
        <title>Sex chromosomes control vertical transmission of feminizing Wolbachia symbionts in an isopod.</title>
        <authorList>
            <person name="Becking T."/>
            <person name="Chebbi M.A."/>
            <person name="Giraud I."/>
            <person name="Moumen B."/>
            <person name="Laverre T."/>
            <person name="Caubet Y."/>
            <person name="Peccoud J."/>
            <person name="Gilbert C."/>
            <person name="Cordaux R."/>
        </authorList>
    </citation>
    <scope>NUCLEOTIDE SEQUENCE [LARGE SCALE GENOMIC DNA]</scope>
    <source>
        <strain evidence="15">ANa2</strain>
        <tissue evidence="15">Whole body excluding digestive tract and cuticle</tissue>
    </source>
</reference>
<feature type="domain" description="HhH-GPD" evidence="14">
    <location>
        <begin position="118"/>
        <end position="285"/>
    </location>
</feature>
<dbReference type="GO" id="GO:0140078">
    <property type="term" value="F:class I DNA-(apurinic or apyrimidinic site) endonuclease activity"/>
    <property type="evidence" value="ECO:0007669"/>
    <property type="project" value="UniProtKB-EC"/>
</dbReference>
<evidence type="ECO:0000256" key="12">
    <source>
        <dbReference type="ARBA" id="ARBA00044632"/>
    </source>
</evidence>
<organism evidence="15 16">
    <name type="scientific">Armadillidium nasatum</name>
    <dbReference type="NCBI Taxonomy" id="96803"/>
    <lineage>
        <taxon>Eukaryota</taxon>
        <taxon>Metazoa</taxon>
        <taxon>Ecdysozoa</taxon>
        <taxon>Arthropoda</taxon>
        <taxon>Crustacea</taxon>
        <taxon>Multicrustacea</taxon>
        <taxon>Malacostraca</taxon>
        <taxon>Eumalacostraca</taxon>
        <taxon>Peracarida</taxon>
        <taxon>Isopoda</taxon>
        <taxon>Oniscidea</taxon>
        <taxon>Crinocheta</taxon>
        <taxon>Armadillidiidae</taxon>
        <taxon>Armadillidium</taxon>
    </lineage>
</organism>
<dbReference type="FunFam" id="1.10.340.30:FF:000006">
    <property type="entry name" value="N-glycosylase/DNA lyase isoform X2"/>
    <property type="match status" value="1"/>
</dbReference>
<dbReference type="Proteomes" id="UP000326759">
    <property type="component" value="Unassembled WGS sequence"/>
</dbReference>
<dbReference type="Pfam" id="PF00730">
    <property type="entry name" value="HhH-GPD"/>
    <property type="match status" value="1"/>
</dbReference>
<dbReference type="InterPro" id="IPR052054">
    <property type="entry name" value="Oxidative_DNA_repair_enzyme"/>
</dbReference>